<keyword evidence="7" id="KW-0865">Zymogen</keyword>
<dbReference type="PROSITE" id="PS00134">
    <property type="entry name" value="TRYPSIN_HIS"/>
    <property type="match status" value="2"/>
</dbReference>
<dbReference type="PRINTS" id="PR00722">
    <property type="entry name" value="CHYMOTRYPSIN"/>
</dbReference>
<feature type="chain" id="PRO_5002805842" evidence="11">
    <location>
        <begin position="22"/>
        <end position="347"/>
    </location>
</feature>
<dbReference type="EMBL" id="CH480816">
    <property type="protein sequence ID" value="EDW48150.1"/>
    <property type="molecule type" value="Genomic_DNA"/>
</dbReference>
<evidence type="ECO:0000256" key="9">
    <source>
        <dbReference type="ARBA" id="ARBA00023180"/>
    </source>
</evidence>
<dbReference type="GO" id="GO:0004252">
    <property type="term" value="F:serine-type endopeptidase activity"/>
    <property type="evidence" value="ECO:0007669"/>
    <property type="project" value="InterPro"/>
</dbReference>
<dbReference type="SMART" id="SM00020">
    <property type="entry name" value="Tryp_SPc"/>
    <property type="match status" value="1"/>
</dbReference>
<dbReference type="Proteomes" id="UP000001292">
    <property type="component" value="Unassembled WGS sequence"/>
</dbReference>
<dbReference type="HOGENOM" id="CLU_006842_0_3_1"/>
<keyword evidence="5" id="KW-0720">Serine protease</keyword>
<evidence type="ECO:0000256" key="11">
    <source>
        <dbReference type="SAM" id="SignalP"/>
    </source>
</evidence>
<reference evidence="13 14" key="1">
    <citation type="journal article" date="2007" name="Nature">
        <title>Evolution of genes and genomes on the Drosophila phylogeny.</title>
        <authorList>
            <consortium name="Drosophila 12 Genomes Consortium"/>
            <person name="Clark A.G."/>
            <person name="Eisen M.B."/>
            <person name="Smith D.R."/>
            <person name="Bergman C.M."/>
            <person name="Oliver B."/>
            <person name="Markow T.A."/>
            <person name="Kaufman T.C."/>
            <person name="Kellis M."/>
            <person name="Gelbart W."/>
            <person name="Iyer V.N."/>
            <person name="Pollard D.A."/>
            <person name="Sackton T.B."/>
            <person name="Larracuente A.M."/>
            <person name="Singh N.D."/>
            <person name="Abad J.P."/>
            <person name="Abt D.N."/>
            <person name="Adryan B."/>
            <person name="Aguade M."/>
            <person name="Akashi H."/>
            <person name="Anderson W.W."/>
            <person name="Aquadro C.F."/>
            <person name="Ardell D.H."/>
            <person name="Arguello R."/>
            <person name="Artieri C.G."/>
            <person name="Barbash D.A."/>
            <person name="Barker D."/>
            <person name="Barsanti P."/>
            <person name="Batterham P."/>
            <person name="Batzoglou S."/>
            <person name="Begun D."/>
            <person name="Bhutkar A."/>
            <person name="Blanco E."/>
            <person name="Bosak S.A."/>
            <person name="Bradley R.K."/>
            <person name="Brand A.D."/>
            <person name="Brent M.R."/>
            <person name="Brooks A.N."/>
            <person name="Brown R.H."/>
            <person name="Butlin R.K."/>
            <person name="Caggese C."/>
            <person name="Calvi B.R."/>
            <person name="Bernardo de Carvalho A."/>
            <person name="Caspi A."/>
            <person name="Castrezana S."/>
            <person name="Celniker S.E."/>
            <person name="Chang J.L."/>
            <person name="Chapple C."/>
            <person name="Chatterji S."/>
            <person name="Chinwalla A."/>
            <person name="Civetta A."/>
            <person name="Clifton S.W."/>
            <person name="Comeron J.M."/>
            <person name="Costello J.C."/>
            <person name="Coyne J.A."/>
            <person name="Daub J."/>
            <person name="David R.G."/>
            <person name="Delcher A.L."/>
            <person name="Delehaunty K."/>
            <person name="Do C.B."/>
            <person name="Ebling H."/>
            <person name="Edwards K."/>
            <person name="Eickbush T."/>
            <person name="Evans J.D."/>
            <person name="Filipski A."/>
            <person name="Findeiss S."/>
            <person name="Freyhult E."/>
            <person name="Fulton L."/>
            <person name="Fulton R."/>
            <person name="Garcia A.C."/>
            <person name="Gardiner A."/>
            <person name="Garfield D.A."/>
            <person name="Garvin B.E."/>
            <person name="Gibson G."/>
            <person name="Gilbert D."/>
            <person name="Gnerre S."/>
            <person name="Godfrey J."/>
            <person name="Good R."/>
            <person name="Gotea V."/>
            <person name="Gravely B."/>
            <person name="Greenberg A.J."/>
            <person name="Griffiths-Jones S."/>
            <person name="Gross S."/>
            <person name="Guigo R."/>
            <person name="Gustafson E.A."/>
            <person name="Haerty W."/>
            <person name="Hahn M.W."/>
            <person name="Halligan D.L."/>
            <person name="Halpern A.L."/>
            <person name="Halter G.M."/>
            <person name="Han M.V."/>
            <person name="Heger A."/>
            <person name="Hillier L."/>
            <person name="Hinrichs A.S."/>
            <person name="Holmes I."/>
            <person name="Hoskins R.A."/>
            <person name="Hubisz M.J."/>
            <person name="Hultmark D."/>
            <person name="Huntley M.A."/>
            <person name="Jaffe D.B."/>
            <person name="Jagadeeshan S."/>
            <person name="Jeck W.R."/>
            <person name="Johnson J."/>
            <person name="Jones C.D."/>
            <person name="Jordan W.C."/>
            <person name="Karpen G.H."/>
            <person name="Kataoka E."/>
            <person name="Keightley P.D."/>
            <person name="Kheradpour P."/>
            <person name="Kirkness E.F."/>
            <person name="Koerich L.B."/>
            <person name="Kristiansen K."/>
            <person name="Kudrna D."/>
            <person name="Kulathinal R.J."/>
            <person name="Kumar S."/>
            <person name="Kwok R."/>
            <person name="Lander E."/>
            <person name="Langley C.H."/>
            <person name="Lapoint R."/>
            <person name="Lazzaro B.P."/>
            <person name="Lee S.J."/>
            <person name="Levesque L."/>
            <person name="Li R."/>
            <person name="Lin C.F."/>
            <person name="Lin M.F."/>
            <person name="Lindblad-Toh K."/>
            <person name="Llopart A."/>
            <person name="Long M."/>
            <person name="Low L."/>
            <person name="Lozovsky E."/>
            <person name="Lu J."/>
            <person name="Luo M."/>
            <person name="Machado C.A."/>
            <person name="Makalowski W."/>
            <person name="Marzo M."/>
            <person name="Matsuda M."/>
            <person name="Matzkin L."/>
            <person name="McAllister B."/>
            <person name="McBride C.S."/>
            <person name="McKernan B."/>
            <person name="McKernan K."/>
            <person name="Mendez-Lago M."/>
            <person name="Minx P."/>
            <person name="Mollenhauer M.U."/>
            <person name="Montooth K."/>
            <person name="Mount S.M."/>
            <person name="Mu X."/>
            <person name="Myers E."/>
            <person name="Negre B."/>
            <person name="Newfeld S."/>
            <person name="Nielsen R."/>
            <person name="Noor M.A."/>
            <person name="O'Grady P."/>
            <person name="Pachter L."/>
            <person name="Papaceit M."/>
            <person name="Parisi M.J."/>
            <person name="Parisi M."/>
            <person name="Parts L."/>
            <person name="Pedersen J.S."/>
            <person name="Pesole G."/>
            <person name="Phillippy A.M."/>
            <person name="Ponting C.P."/>
            <person name="Pop M."/>
            <person name="Porcelli D."/>
            <person name="Powell J.R."/>
            <person name="Prohaska S."/>
            <person name="Pruitt K."/>
            <person name="Puig M."/>
            <person name="Quesneville H."/>
            <person name="Ram K.R."/>
            <person name="Rand D."/>
            <person name="Rasmussen M.D."/>
            <person name="Reed L.K."/>
            <person name="Reenan R."/>
            <person name="Reily A."/>
            <person name="Remington K.A."/>
            <person name="Rieger T.T."/>
            <person name="Ritchie M.G."/>
            <person name="Robin C."/>
            <person name="Rogers Y.H."/>
            <person name="Rohde C."/>
            <person name="Rozas J."/>
            <person name="Rubenfield M.J."/>
            <person name="Ruiz A."/>
            <person name="Russo S."/>
            <person name="Salzberg S.L."/>
            <person name="Sanchez-Gracia A."/>
            <person name="Saranga D.J."/>
            <person name="Sato H."/>
            <person name="Schaeffer S.W."/>
            <person name="Schatz M.C."/>
            <person name="Schlenke T."/>
            <person name="Schwartz R."/>
            <person name="Segarra C."/>
            <person name="Singh R.S."/>
            <person name="Sirot L."/>
            <person name="Sirota M."/>
            <person name="Sisneros N.B."/>
            <person name="Smith C.D."/>
            <person name="Smith T.F."/>
            <person name="Spieth J."/>
            <person name="Stage D.E."/>
            <person name="Stark A."/>
            <person name="Stephan W."/>
            <person name="Strausberg R.L."/>
            <person name="Strempel S."/>
            <person name="Sturgill D."/>
            <person name="Sutton G."/>
            <person name="Sutton G.G."/>
            <person name="Tao W."/>
            <person name="Teichmann S."/>
            <person name="Tobari Y.N."/>
            <person name="Tomimura Y."/>
            <person name="Tsolas J.M."/>
            <person name="Valente V.L."/>
            <person name="Venter E."/>
            <person name="Venter J.C."/>
            <person name="Vicario S."/>
            <person name="Vieira F.G."/>
            <person name="Vilella A.J."/>
            <person name="Villasante A."/>
            <person name="Walenz B."/>
            <person name="Wang J."/>
            <person name="Wasserman M."/>
            <person name="Watts T."/>
            <person name="Wilson D."/>
            <person name="Wilson R.K."/>
            <person name="Wing R.A."/>
            <person name="Wolfner M.F."/>
            <person name="Wong A."/>
            <person name="Wong G.K."/>
            <person name="Wu C.I."/>
            <person name="Wu G."/>
            <person name="Yamamoto D."/>
            <person name="Yang H.P."/>
            <person name="Yang S.P."/>
            <person name="Yorke J.A."/>
            <person name="Yoshida K."/>
            <person name="Zdobnov E."/>
            <person name="Zhang P."/>
            <person name="Zhang Y."/>
            <person name="Zimin A.V."/>
            <person name="Baldwin J."/>
            <person name="Abdouelleil A."/>
            <person name="Abdulkadir J."/>
            <person name="Abebe A."/>
            <person name="Abera B."/>
            <person name="Abreu J."/>
            <person name="Acer S.C."/>
            <person name="Aftuck L."/>
            <person name="Alexander A."/>
            <person name="An P."/>
            <person name="Anderson E."/>
            <person name="Anderson S."/>
            <person name="Arachi H."/>
            <person name="Azer M."/>
            <person name="Bachantsang P."/>
            <person name="Barry A."/>
            <person name="Bayul T."/>
            <person name="Berlin A."/>
            <person name="Bessette D."/>
            <person name="Bloom T."/>
            <person name="Blye J."/>
            <person name="Boguslavskiy L."/>
            <person name="Bonnet C."/>
            <person name="Boukhgalter B."/>
            <person name="Bourzgui I."/>
            <person name="Brown A."/>
            <person name="Cahill P."/>
            <person name="Channer S."/>
            <person name="Cheshatsang Y."/>
            <person name="Chuda L."/>
            <person name="Citroen M."/>
            <person name="Collymore A."/>
            <person name="Cooke P."/>
            <person name="Costello M."/>
            <person name="D'Aco K."/>
            <person name="Daza R."/>
            <person name="De Haan G."/>
            <person name="DeGray S."/>
            <person name="DeMaso C."/>
            <person name="Dhargay N."/>
            <person name="Dooley K."/>
            <person name="Dooley E."/>
            <person name="Doricent M."/>
            <person name="Dorje P."/>
            <person name="Dorjee K."/>
            <person name="Dupes A."/>
            <person name="Elong R."/>
            <person name="Falk J."/>
            <person name="Farina A."/>
            <person name="Faro S."/>
            <person name="Ferguson D."/>
            <person name="Fisher S."/>
            <person name="Foley C.D."/>
            <person name="Franke A."/>
            <person name="Friedrich D."/>
            <person name="Gadbois L."/>
            <person name="Gearin G."/>
            <person name="Gearin C.R."/>
            <person name="Giannoukos G."/>
            <person name="Goode T."/>
            <person name="Graham J."/>
            <person name="Grandbois E."/>
            <person name="Grewal S."/>
            <person name="Gyaltsen K."/>
            <person name="Hafez N."/>
            <person name="Hagos B."/>
            <person name="Hall J."/>
            <person name="Henson C."/>
            <person name="Hollinger A."/>
            <person name="Honan T."/>
            <person name="Huard M.D."/>
            <person name="Hughes L."/>
            <person name="Hurhula B."/>
            <person name="Husby M.E."/>
            <person name="Kamat A."/>
            <person name="Kanga B."/>
            <person name="Kashin S."/>
            <person name="Khazanovich D."/>
            <person name="Kisner P."/>
            <person name="Lance K."/>
            <person name="Lara M."/>
            <person name="Lee W."/>
            <person name="Lennon N."/>
            <person name="Letendre F."/>
            <person name="LeVine R."/>
            <person name="Lipovsky A."/>
            <person name="Liu X."/>
            <person name="Liu J."/>
            <person name="Liu S."/>
            <person name="Lokyitsang T."/>
            <person name="Lokyitsang Y."/>
            <person name="Lubonja R."/>
            <person name="Lui A."/>
            <person name="MacDonald P."/>
            <person name="Magnisalis V."/>
            <person name="Maru K."/>
            <person name="Matthews C."/>
            <person name="McCusker W."/>
            <person name="McDonough S."/>
            <person name="Mehta T."/>
            <person name="Meldrim J."/>
            <person name="Meneus L."/>
            <person name="Mihai O."/>
            <person name="Mihalev A."/>
            <person name="Mihova T."/>
            <person name="Mittelman R."/>
            <person name="Mlenga V."/>
            <person name="Montmayeur A."/>
            <person name="Mulrain L."/>
            <person name="Navidi A."/>
            <person name="Naylor J."/>
            <person name="Negash T."/>
            <person name="Nguyen T."/>
            <person name="Nguyen N."/>
            <person name="Nicol R."/>
            <person name="Norbu C."/>
            <person name="Norbu N."/>
            <person name="Novod N."/>
            <person name="O'Neill B."/>
            <person name="Osman S."/>
            <person name="Markiewicz E."/>
            <person name="Oyono O.L."/>
            <person name="Patti C."/>
            <person name="Phunkhang P."/>
            <person name="Pierre F."/>
            <person name="Priest M."/>
            <person name="Raghuraman S."/>
            <person name="Rege F."/>
            <person name="Reyes R."/>
            <person name="Rise C."/>
            <person name="Rogov P."/>
            <person name="Ross K."/>
            <person name="Ryan E."/>
            <person name="Settipalli S."/>
            <person name="Shea T."/>
            <person name="Sherpa N."/>
            <person name="Shi L."/>
            <person name="Shih D."/>
            <person name="Sparrow T."/>
            <person name="Spaulding J."/>
            <person name="Stalker J."/>
            <person name="Stange-Thomann N."/>
            <person name="Stavropoulos S."/>
            <person name="Stone C."/>
            <person name="Strader C."/>
            <person name="Tesfaye S."/>
            <person name="Thomson T."/>
            <person name="Thoulutsang Y."/>
            <person name="Thoulutsang D."/>
            <person name="Topham K."/>
            <person name="Topping I."/>
            <person name="Tsamla T."/>
            <person name="Vassiliev H."/>
            <person name="Vo A."/>
            <person name="Wangchuk T."/>
            <person name="Wangdi T."/>
            <person name="Weiand M."/>
            <person name="Wilkinson J."/>
            <person name="Wilson A."/>
            <person name="Yadav S."/>
            <person name="Young G."/>
            <person name="Yu Q."/>
            <person name="Zembek L."/>
            <person name="Zhong D."/>
            <person name="Zimmer A."/>
            <person name="Zwirko Z."/>
            <person name="Jaffe D.B."/>
            <person name="Alvarez P."/>
            <person name="Brockman W."/>
            <person name="Butler J."/>
            <person name="Chin C."/>
            <person name="Gnerre S."/>
            <person name="Grabherr M."/>
            <person name="Kleber M."/>
            <person name="Mauceli E."/>
            <person name="MacCallum I."/>
        </authorList>
    </citation>
    <scope>NUCLEOTIDE SEQUENCE [LARGE SCALE GENOMIC DNA]</scope>
    <source>
        <strain evidence="14">Rob3c / Tucson 14021-0248.25</strain>
    </source>
</reference>
<gene>
    <name evidence="13" type="primary">Dsec\GM21701</name>
    <name evidence="13" type="ORF">Dsec_GM21701</name>
</gene>
<protein>
    <submittedName>
        <fullName evidence="13">GM21701</fullName>
    </submittedName>
</protein>
<keyword evidence="4" id="KW-0378">Hydrolase</keyword>
<evidence type="ECO:0000256" key="10">
    <source>
        <dbReference type="ARBA" id="ARBA00024195"/>
    </source>
</evidence>
<dbReference type="FunFam" id="2.40.10.10:FF:000078">
    <property type="entry name" value="Serine protease H137"/>
    <property type="match status" value="1"/>
</dbReference>
<dbReference type="InterPro" id="IPR051487">
    <property type="entry name" value="Ser/Thr_Proteases_Immune/Dev"/>
</dbReference>
<dbReference type="InterPro" id="IPR009003">
    <property type="entry name" value="Peptidase_S1_PA"/>
</dbReference>
<feature type="domain" description="Peptidase S1" evidence="12">
    <location>
        <begin position="38"/>
        <end position="342"/>
    </location>
</feature>
<dbReference type="InterPro" id="IPR018114">
    <property type="entry name" value="TRYPSIN_HIS"/>
</dbReference>
<dbReference type="MEROPS" id="S01.A19"/>
<keyword evidence="2" id="KW-0479">Metal-binding</keyword>
<dbReference type="OMA" id="ENHICAG"/>
<dbReference type="GO" id="GO:0051604">
    <property type="term" value="P:protein maturation"/>
    <property type="evidence" value="ECO:0007669"/>
    <property type="project" value="UniProtKB-ARBA"/>
</dbReference>
<evidence type="ECO:0000313" key="13">
    <source>
        <dbReference type="EMBL" id="EDW48150.1"/>
    </source>
</evidence>
<evidence type="ECO:0000256" key="3">
    <source>
        <dbReference type="ARBA" id="ARBA00022729"/>
    </source>
</evidence>
<dbReference type="CDD" id="cd00190">
    <property type="entry name" value="Tryp_SPc"/>
    <property type="match status" value="1"/>
</dbReference>
<evidence type="ECO:0000313" key="14">
    <source>
        <dbReference type="Proteomes" id="UP000001292"/>
    </source>
</evidence>
<dbReference type="PhylomeDB" id="B4HSY6"/>
<feature type="signal peptide" evidence="11">
    <location>
        <begin position="1"/>
        <end position="21"/>
    </location>
</feature>
<sequence length="347" mass="39694">MKSGKVLQLLSVLLFLEIVESTKLLDSKCMPPNFAPRIIGGQNARRAPWMAYLIRNRGFVGGGSLIAYRFVLTAAHCSKPNVSLIVRLGEYDLTTTRDGKTEDFRAMNIYRHPYYNAVTEVNDIALLKLDRPVIYTGFVLTAAHCFRDTNAKVLVRLGENDASQKFDCNEVECADQHLEFMITQKLIHPLYRTAHYYDIALAKLNRYVTYTDSIRPICLMLNPNWQGYLDTIRYFIITGWGATNASEVSDKLQLTRIPQIDRFTCRYRFGYMVDRTHICAGESKYYVGKGDSGGPLGIMLDYNYAKRFFQFGIVSHLRQPFQGVSVFTNILSYSNWILRTIILNSGY</sequence>
<dbReference type="Gene3D" id="2.40.10.10">
    <property type="entry name" value="Trypsin-like serine proteases"/>
    <property type="match status" value="3"/>
</dbReference>
<evidence type="ECO:0000256" key="1">
    <source>
        <dbReference type="ARBA" id="ARBA00022670"/>
    </source>
</evidence>
<evidence type="ECO:0000256" key="6">
    <source>
        <dbReference type="ARBA" id="ARBA00022837"/>
    </source>
</evidence>
<dbReference type="SUPFAM" id="SSF50494">
    <property type="entry name" value="Trypsin-like serine proteases"/>
    <property type="match status" value="2"/>
</dbReference>
<dbReference type="InterPro" id="IPR001314">
    <property type="entry name" value="Peptidase_S1A"/>
</dbReference>
<dbReference type="Pfam" id="PF00089">
    <property type="entry name" value="Trypsin"/>
    <property type="match status" value="1"/>
</dbReference>
<evidence type="ECO:0000256" key="5">
    <source>
        <dbReference type="ARBA" id="ARBA00022825"/>
    </source>
</evidence>
<dbReference type="PANTHER" id="PTHR24256">
    <property type="entry name" value="TRYPTASE-RELATED"/>
    <property type="match status" value="1"/>
</dbReference>
<organism evidence="14">
    <name type="scientific">Drosophila sechellia</name>
    <name type="common">Fruit fly</name>
    <dbReference type="NCBI Taxonomy" id="7238"/>
    <lineage>
        <taxon>Eukaryota</taxon>
        <taxon>Metazoa</taxon>
        <taxon>Ecdysozoa</taxon>
        <taxon>Arthropoda</taxon>
        <taxon>Hexapoda</taxon>
        <taxon>Insecta</taxon>
        <taxon>Pterygota</taxon>
        <taxon>Neoptera</taxon>
        <taxon>Endopterygota</taxon>
        <taxon>Diptera</taxon>
        <taxon>Brachycera</taxon>
        <taxon>Muscomorpha</taxon>
        <taxon>Ephydroidea</taxon>
        <taxon>Drosophilidae</taxon>
        <taxon>Drosophila</taxon>
        <taxon>Sophophora</taxon>
    </lineage>
</organism>
<name>B4HSY6_DROSE</name>
<comment type="similarity">
    <text evidence="10">Belongs to the peptidase S1 family. CLIP subfamily.</text>
</comment>
<dbReference type="PROSITE" id="PS50240">
    <property type="entry name" value="TRYPSIN_DOM"/>
    <property type="match status" value="1"/>
</dbReference>
<keyword evidence="3 11" id="KW-0732">Signal</keyword>
<proteinExistence type="inferred from homology"/>
<evidence type="ECO:0000256" key="4">
    <source>
        <dbReference type="ARBA" id="ARBA00022801"/>
    </source>
</evidence>
<keyword evidence="1" id="KW-0645">Protease</keyword>
<keyword evidence="8" id="KW-1015">Disulfide bond</keyword>
<keyword evidence="14" id="KW-1185">Reference proteome</keyword>
<dbReference type="GO" id="GO:0006508">
    <property type="term" value="P:proteolysis"/>
    <property type="evidence" value="ECO:0007669"/>
    <property type="project" value="UniProtKB-KW"/>
</dbReference>
<evidence type="ECO:0000259" key="12">
    <source>
        <dbReference type="PROSITE" id="PS50240"/>
    </source>
</evidence>
<dbReference type="InterPro" id="IPR043504">
    <property type="entry name" value="Peptidase_S1_PA_chymotrypsin"/>
</dbReference>
<dbReference type="GO" id="GO:0046872">
    <property type="term" value="F:metal ion binding"/>
    <property type="evidence" value="ECO:0007669"/>
    <property type="project" value="UniProtKB-KW"/>
</dbReference>
<evidence type="ECO:0000256" key="2">
    <source>
        <dbReference type="ARBA" id="ARBA00022723"/>
    </source>
</evidence>
<dbReference type="AlphaFoldDB" id="B4HSY6"/>
<dbReference type="STRING" id="7238.B4HSY6"/>
<evidence type="ECO:0000256" key="7">
    <source>
        <dbReference type="ARBA" id="ARBA00023145"/>
    </source>
</evidence>
<accession>B4HSY6</accession>
<dbReference type="FunFam" id="2.40.10.10:FF:000028">
    <property type="entry name" value="Serine protease easter"/>
    <property type="match status" value="1"/>
</dbReference>
<dbReference type="InterPro" id="IPR001254">
    <property type="entry name" value="Trypsin_dom"/>
</dbReference>
<keyword evidence="6" id="KW-0106">Calcium</keyword>
<keyword evidence="9" id="KW-0325">Glycoprotein</keyword>
<evidence type="ECO:0000256" key="8">
    <source>
        <dbReference type="ARBA" id="ARBA00023157"/>
    </source>
</evidence>